<comment type="caution">
    <text evidence="9">The sequence shown here is derived from an EMBL/GenBank/DDBJ whole genome shotgun (WGS) entry which is preliminary data.</text>
</comment>
<dbReference type="Pfam" id="PF00953">
    <property type="entry name" value="Glycos_transf_4"/>
    <property type="match status" value="1"/>
</dbReference>
<keyword evidence="10" id="KW-1185">Reference proteome</keyword>
<evidence type="ECO:0000313" key="10">
    <source>
        <dbReference type="Proteomes" id="UP001157947"/>
    </source>
</evidence>
<dbReference type="GO" id="GO:0044038">
    <property type="term" value="P:cell wall macromolecule biosynthetic process"/>
    <property type="evidence" value="ECO:0007669"/>
    <property type="project" value="TreeGrafter"/>
</dbReference>
<organism evidence="9 10">
    <name type="scientific">Venenivibrio stagnispumantis</name>
    <dbReference type="NCBI Taxonomy" id="407998"/>
    <lineage>
        <taxon>Bacteria</taxon>
        <taxon>Pseudomonadati</taxon>
        <taxon>Aquificota</taxon>
        <taxon>Aquificia</taxon>
        <taxon>Aquificales</taxon>
        <taxon>Hydrogenothermaceae</taxon>
        <taxon>Venenivibrio</taxon>
    </lineage>
</organism>
<dbReference type="Proteomes" id="UP001157947">
    <property type="component" value="Unassembled WGS sequence"/>
</dbReference>
<evidence type="ECO:0000313" key="9">
    <source>
        <dbReference type="EMBL" id="SMP17169.1"/>
    </source>
</evidence>
<feature type="transmembrane region" description="Helical" evidence="8">
    <location>
        <begin position="73"/>
        <end position="92"/>
    </location>
</feature>
<comment type="cofactor">
    <cofactor evidence="7">
        <name>Mg(2+)</name>
        <dbReference type="ChEBI" id="CHEBI:18420"/>
    </cofactor>
</comment>
<evidence type="ECO:0000256" key="1">
    <source>
        <dbReference type="ARBA" id="ARBA00004651"/>
    </source>
</evidence>
<keyword evidence="4 8" id="KW-0812">Transmembrane</keyword>
<dbReference type="CDD" id="cd06912">
    <property type="entry name" value="GT_MraY_like"/>
    <property type="match status" value="1"/>
</dbReference>
<keyword evidence="2" id="KW-1003">Cell membrane</keyword>
<evidence type="ECO:0000256" key="2">
    <source>
        <dbReference type="ARBA" id="ARBA00022475"/>
    </source>
</evidence>
<evidence type="ECO:0000256" key="3">
    <source>
        <dbReference type="ARBA" id="ARBA00022679"/>
    </source>
</evidence>
<dbReference type="RefSeq" id="WP_265134200.1">
    <property type="nucleotide sequence ID" value="NZ_FXTX01000016.1"/>
</dbReference>
<dbReference type="EMBL" id="FXTX01000016">
    <property type="protein sequence ID" value="SMP17169.1"/>
    <property type="molecule type" value="Genomic_DNA"/>
</dbReference>
<evidence type="ECO:0000256" key="6">
    <source>
        <dbReference type="ARBA" id="ARBA00023136"/>
    </source>
</evidence>
<feature type="transmembrane region" description="Helical" evidence="8">
    <location>
        <begin position="240"/>
        <end position="261"/>
    </location>
</feature>
<reference evidence="9" key="1">
    <citation type="submission" date="2017-05" db="EMBL/GenBank/DDBJ databases">
        <authorList>
            <person name="Varghese N."/>
            <person name="Submissions S."/>
        </authorList>
    </citation>
    <scope>NUCLEOTIDE SEQUENCE</scope>
    <source>
        <strain evidence="9">DSM 18763</strain>
    </source>
</reference>
<feature type="transmembrane region" description="Helical" evidence="8">
    <location>
        <begin position="48"/>
        <end position="67"/>
    </location>
</feature>
<feature type="transmembrane region" description="Helical" evidence="8">
    <location>
        <begin position="6"/>
        <end position="22"/>
    </location>
</feature>
<evidence type="ECO:0000256" key="8">
    <source>
        <dbReference type="SAM" id="Phobius"/>
    </source>
</evidence>
<sequence length="356" mass="40326">MKHFLISFIISFIINFLIIKLAKRINKLITDHLHHGPQKFHVRPTPRLGGVGIYLAFLFMSLYGFAFNLETKYSFIMLIVSSFLVFLSGILEDITKSLQPKIRLIFMAIGAGLAYFLLDTKIIRLDIPYIDIIIAIPIISFIFTIFAIVGLTNAINIIDGFNGLAGGVSIMIFLAIAYIAYQTNDQFVLLASFVMIGAILGFFVFNYPYGLIFLGDGGAYFIGFVMAVLSILLVKNHNQVSAWFPVMVAIYPIYETLFSIYRRKFLKKTYSMAPDSMHLHSIFYKTIVKKLLGTHNPIYRNPATSPLVWGLNSLGIIPAVFFYNNTPILIISVLIFIFIYTKIYFSIIKSKLPKNI</sequence>
<evidence type="ECO:0000256" key="4">
    <source>
        <dbReference type="ARBA" id="ARBA00022692"/>
    </source>
</evidence>
<keyword evidence="6 8" id="KW-0472">Membrane</keyword>
<proteinExistence type="predicted"/>
<dbReference type="GO" id="GO:0005886">
    <property type="term" value="C:plasma membrane"/>
    <property type="evidence" value="ECO:0007669"/>
    <property type="project" value="UniProtKB-SubCell"/>
</dbReference>
<feature type="transmembrane region" description="Helical" evidence="8">
    <location>
        <begin position="129"/>
        <end position="149"/>
    </location>
</feature>
<keyword evidence="7" id="KW-0479">Metal-binding</keyword>
<feature type="binding site" evidence="7">
    <location>
        <position position="156"/>
    </location>
    <ligand>
        <name>Mg(2+)</name>
        <dbReference type="ChEBI" id="CHEBI:18420"/>
    </ligand>
</feature>
<keyword evidence="7" id="KW-0460">Magnesium</keyword>
<protein>
    <submittedName>
        <fullName evidence="9">UDP-N-acetylmuramyl pentapeptide phosphotransferase/UDP-N-acetylglucosamine-1-phosphate transferase</fullName>
    </submittedName>
</protein>
<dbReference type="GO" id="GO:0009103">
    <property type="term" value="P:lipopolysaccharide biosynthetic process"/>
    <property type="evidence" value="ECO:0007669"/>
    <property type="project" value="TreeGrafter"/>
</dbReference>
<feature type="transmembrane region" description="Helical" evidence="8">
    <location>
        <begin position="161"/>
        <end position="181"/>
    </location>
</feature>
<dbReference type="GO" id="GO:0016780">
    <property type="term" value="F:phosphotransferase activity, for other substituted phosphate groups"/>
    <property type="evidence" value="ECO:0007669"/>
    <property type="project" value="InterPro"/>
</dbReference>
<comment type="subcellular location">
    <subcellularLocation>
        <location evidence="1">Cell membrane</location>
        <topology evidence="1">Multi-pass membrane protein</topology>
    </subcellularLocation>
</comment>
<feature type="transmembrane region" description="Helical" evidence="8">
    <location>
        <begin position="306"/>
        <end position="323"/>
    </location>
</feature>
<dbReference type="PANTHER" id="PTHR22926">
    <property type="entry name" value="PHOSPHO-N-ACETYLMURAMOYL-PENTAPEPTIDE-TRANSFERASE"/>
    <property type="match status" value="1"/>
</dbReference>
<dbReference type="InterPro" id="IPR000715">
    <property type="entry name" value="Glycosyl_transferase_4"/>
</dbReference>
<gene>
    <name evidence="9" type="ORF">SAMN06264868_1162</name>
</gene>
<feature type="transmembrane region" description="Helical" evidence="8">
    <location>
        <begin position="329"/>
        <end position="348"/>
    </location>
</feature>
<feature type="transmembrane region" description="Helical" evidence="8">
    <location>
        <begin position="187"/>
        <end position="205"/>
    </location>
</feature>
<evidence type="ECO:0000256" key="5">
    <source>
        <dbReference type="ARBA" id="ARBA00022989"/>
    </source>
</evidence>
<keyword evidence="3" id="KW-0808">Transferase</keyword>
<feature type="transmembrane region" description="Helical" evidence="8">
    <location>
        <begin position="217"/>
        <end position="234"/>
    </location>
</feature>
<dbReference type="PANTHER" id="PTHR22926:SF3">
    <property type="entry name" value="UNDECAPRENYL-PHOSPHATE ALPHA-N-ACETYLGLUCOSAMINYL 1-PHOSPHATE TRANSFERASE"/>
    <property type="match status" value="1"/>
</dbReference>
<evidence type="ECO:0000256" key="7">
    <source>
        <dbReference type="PIRSR" id="PIRSR600715-1"/>
    </source>
</evidence>
<keyword evidence="5 8" id="KW-1133">Transmembrane helix</keyword>
<accession>A0AA46AF00</accession>
<dbReference type="AlphaFoldDB" id="A0AA46AF00"/>
<feature type="transmembrane region" description="Helical" evidence="8">
    <location>
        <begin position="104"/>
        <end position="123"/>
    </location>
</feature>
<dbReference type="GO" id="GO:0046872">
    <property type="term" value="F:metal ion binding"/>
    <property type="evidence" value="ECO:0007669"/>
    <property type="project" value="UniProtKB-KW"/>
</dbReference>
<name>A0AA46AF00_9AQUI</name>
<dbReference type="GO" id="GO:0071555">
    <property type="term" value="P:cell wall organization"/>
    <property type="evidence" value="ECO:0007669"/>
    <property type="project" value="TreeGrafter"/>
</dbReference>
<feature type="binding site" evidence="7">
    <location>
        <position position="216"/>
    </location>
    <ligand>
        <name>Mg(2+)</name>
        <dbReference type="ChEBI" id="CHEBI:18420"/>
    </ligand>
</feature>